<keyword evidence="2" id="KW-1185">Reference proteome</keyword>
<accession>A0ACB9JMK6</accession>
<protein>
    <submittedName>
        <fullName evidence="1">Uncharacterized protein</fullName>
    </submittedName>
</protein>
<sequence>MLATMEPNLQHDLEHQKAFNIIEELKLMFQNQARQEIYDTMISLTNCRMQEGTPVGLHVSKMKGYAERLKRLGSPLQNDLAIIMILRSLPKSYNQFVINYNMNGFEKSISELLGMLRVAERNLTTKSPSVLMTRDGQIKKPTTLGKGKGKRPWVSPRAKPKAVIKYMKSVPKPTAKAPAKPPKNPNCFHCRDACHWRKDCPKFQVDMKKNPNGALASGIFVIELYAFTSNSWVFDTGCGTHICNDLQGLKKVRQLREGQLVLHVGNGANVAVEAVGEYFIFLPTGLHLILNNVCYVLSQTKNIISAARLYEQGFTFGFHEGNILVFKSNVMYFEARPHNGIYEVDIHGSCCDNSIYTLNTKRSKQNFNQSYLWHCRLGHVNKKHMSKLQAYGILVPTGSESFDICESCLCGKMTKAPFTGTGGRATDLLGLIHTDECGPFRTMSRSGERYFITFTDDFSRYGYVYLLKHKHETFEVFKVFQNEVQNQLGKTIKTIRSDRGGEYLSCDFDEHLKKRGIVSQLTPPRTP</sequence>
<proteinExistence type="predicted"/>
<reference evidence="2" key="1">
    <citation type="journal article" date="2022" name="Mol. Ecol. Resour.">
        <title>The genomes of chicory, endive, great burdock and yacon provide insights into Asteraceae palaeo-polyploidization history and plant inulin production.</title>
        <authorList>
            <person name="Fan W."/>
            <person name="Wang S."/>
            <person name="Wang H."/>
            <person name="Wang A."/>
            <person name="Jiang F."/>
            <person name="Liu H."/>
            <person name="Zhao H."/>
            <person name="Xu D."/>
            <person name="Zhang Y."/>
        </authorList>
    </citation>
    <scope>NUCLEOTIDE SEQUENCE [LARGE SCALE GENOMIC DNA]</scope>
    <source>
        <strain evidence="2">cv. Yunnan</strain>
    </source>
</reference>
<gene>
    <name evidence="1" type="ORF">L1987_08943</name>
</gene>
<evidence type="ECO:0000313" key="1">
    <source>
        <dbReference type="EMBL" id="KAI3821376.1"/>
    </source>
</evidence>
<dbReference type="Proteomes" id="UP001056120">
    <property type="component" value="Linkage Group LG03"/>
</dbReference>
<organism evidence="1 2">
    <name type="scientific">Smallanthus sonchifolius</name>
    <dbReference type="NCBI Taxonomy" id="185202"/>
    <lineage>
        <taxon>Eukaryota</taxon>
        <taxon>Viridiplantae</taxon>
        <taxon>Streptophyta</taxon>
        <taxon>Embryophyta</taxon>
        <taxon>Tracheophyta</taxon>
        <taxon>Spermatophyta</taxon>
        <taxon>Magnoliopsida</taxon>
        <taxon>eudicotyledons</taxon>
        <taxon>Gunneridae</taxon>
        <taxon>Pentapetalae</taxon>
        <taxon>asterids</taxon>
        <taxon>campanulids</taxon>
        <taxon>Asterales</taxon>
        <taxon>Asteraceae</taxon>
        <taxon>Asteroideae</taxon>
        <taxon>Heliantheae alliance</taxon>
        <taxon>Millerieae</taxon>
        <taxon>Smallanthus</taxon>
    </lineage>
</organism>
<dbReference type="EMBL" id="CM042020">
    <property type="protein sequence ID" value="KAI3821376.1"/>
    <property type="molecule type" value="Genomic_DNA"/>
</dbReference>
<comment type="caution">
    <text evidence="1">The sequence shown here is derived from an EMBL/GenBank/DDBJ whole genome shotgun (WGS) entry which is preliminary data.</text>
</comment>
<name>A0ACB9JMK6_9ASTR</name>
<reference evidence="1 2" key="2">
    <citation type="journal article" date="2022" name="Mol. Ecol. Resour.">
        <title>The genomes of chicory, endive, great burdock and yacon provide insights into Asteraceae paleo-polyploidization history and plant inulin production.</title>
        <authorList>
            <person name="Fan W."/>
            <person name="Wang S."/>
            <person name="Wang H."/>
            <person name="Wang A."/>
            <person name="Jiang F."/>
            <person name="Liu H."/>
            <person name="Zhao H."/>
            <person name="Xu D."/>
            <person name="Zhang Y."/>
        </authorList>
    </citation>
    <scope>NUCLEOTIDE SEQUENCE [LARGE SCALE GENOMIC DNA]</scope>
    <source>
        <strain evidence="2">cv. Yunnan</strain>
        <tissue evidence="1">Leaves</tissue>
    </source>
</reference>
<evidence type="ECO:0000313" key="2">
    <source>
        <dbReference type="Proteomes" id="UP001056120"/>
    </source>
</evidence>